<dbReference type="InterPro" id="IPR024654">
    <property type="entry name" value="Calcineurin-like_PHP_lpxH"/>
</dbReference>
<dbReference type="NCBIfam" id="TIGR00040">
    <property type="entry name" value="yfcE"/>
    <property type="match status" value="1"/>
</dbReference>
<dbReference type="RefSeq" id="WP_013006818.1">
    <property type="nucleotide sequence ID" value="NC_013939.1"/>
</dbReference>
<accession>D3PAE7</accession>
<feature type="domain" description="Calcineurin-like phosphoesterase" evidence="3">
    <location>
        <begin position="1"/>
        <end position="150"/>
    </location>
</feature>
<protein>
    <recommendedName>
        <fullName evidence="2">Phosphoesterase</fullName>
        <ecNumber evidence="2">3.1.4.-</ecNumber>
    </recommendedName>
</protein>
<dbReference type="GO" id="GO:0016787">
    <property type="term" value="F:hydrolase activity"/>
    <property type="evidence" value="ECO:0007669"/>
    <property type="project" value="UniProtKB-UniRule"/>
</dbReference>
<evidence type="ECO:0000313" key="5">
    <source>
        <dbReference type="Proteomes" id="UP000001520"/>
    </source>
</evidence>
<dbReference type="AlphaFoldDB" id="D3PAE7"/>
<dbReference type="EC" id="3.1.4.-" evidence="2"/>
<proteinExistence type="inferred from homology"/>
<dbReference type="eggNOG" id="COG0622">
    <property type="taxonomic scope" value="Bacteria"/>
</dbReference>
<comment type="similarity">
    <text evidence="1 2">Belongs to the metallophosphoesterase superfamily. YfcE family.</text>
</comment>
<dbReference type="InterPro" id="IPR029052">
    <property type="entry name" value="Metallo-depent_PP-like"/>
</dbReference>
<dbReference type="KEGG" id="ddf:DEFDS_0058"/>
<reference evidence="4 5" key="1">
    <citation type="journal article" date="2010" name="DNA Res.">
        <title>Bacterial lifestyle in a deep-sea hydrothermal vent chimney revealed by the genome sequence of the thermophilic bacterium Deferribacter desulfuricans SSM1.</title>
        <authorList>
            <person name="Takaki Y."/>
            <person name="Shimamura S."/>
            <person name="Nakagawa S."/>
            <person name="Fukuhara Y."/>
            <person name="Horikawa H."/>
            <person name="Ankai A."/>
            <person name="Harada T."/>
            <person name="Hosoyama A."/>
            <person name="Oguchi A."/>
            <person name="Fukui S."/>
            <person name="Fujita N."/>
            <person name="Takami H."/>
            <person name="Takai K."/>
        </authorList>
    </citation>
    <scope>NUCLEOTIDE SEQUENCE [LARGE SCALE GENOMIC DNA]</scope>
    <source>
        <strain evidence="5">DSM 14783 / JCM 11476 / NBRC 101012 / SSM1</strain>
    </source>
</reference>
<evidence type="ECO:0000256" key="1">
    <source>
        <dbReference type="ARBA" id="ARBA00008950"/>
    </source>
</evidence>
<dbReference type="EMBL" id="AP011529">
    <property type="protein sequence ID" value="BAI79570.1"/>
    <property type="molecule type" value="Genomic_DNA"/>
</dbReference>
<dbReference type="Gene3D" id="3.60.21.10">
    <property type="match status" value="1"/>
</dbReference>
<dbReference type="OrthoDB" id="9785951at2"/>
<organism evidence="4 5">
    <name type="scientific">Deferribacter desulfuricans (strain DSM 14783 / JCM 11476 / NBRC 101012 / SSM1)</name>
    <dbReference type="NCBI Taxonomy" id="639282"/>
    <lineage>
        <taxon>Bacteria</taxon>
        <taxon>Pseudomonadati</taxon>
        <taxon>Deferribacterota</taxon>
        <taxon>Deferribacteres</taxon>
        <taxon>Deferribacterales</taxon>
        <taxon>Deferribacteraceae</taxon>
        <taxon>Deferribacter</taxon>
    </lineage>
</organism>
<dbReference type="PANTHER" id="PTHR11124">
    <property type="entry name" value="VACUOLAR SORTING PROTEIN VPS29"/>
    <property type="match status" value="1"/>
</dbReference>
<name>D3PAE7_DEFDS</name>
<dbReference type="HOGENOM" id="CLU_063749_3_2_0"/>
<gene>
    <name evidence="4" type="ordered locus">DEFDS_0058</name>
</gene>
<evidence type="ECO:0000256" key="2">
    <source>
        <dbReference type="RuleBase" id="RU362039"/>
    </source>
</evidence>
<keyword evidence="2" id="KW-0479">Metal-binding</keyword>
<dbReference type="Proteomes" id="UP000001520">
    <property type="component" value="Chromosome"/>
</dbReference>
<evidence type="ECO:0000313" key="4">
    <source>
        <dbReference type="EMBL" id="BAI79570.1"/>
    </source>
</evidence>
<dbReference type="SUPFAM" id="SSF56300">
    <property type="entry name" value="Metallo-dependent phosphatases"/>
    <property type="match status" value="1"/>
</dbReference>
<dbReference type="STRING" id="639282.DEFDS_0058"/>
<comment type="cofactor">
    <cofactor evidence="2">
        <name>a divalent metal cation</name>
        <dbReference type="ChEBI" id="CHEBI:60240"/>
    </cofactor>
</comment>
<evidence type="ECO:0000259" key="3">
    <source>
        <dbReference type="Pfam" id="PF12850"/>
    </source>
</evidence>
<dbReference type="GO" id="GO:0046872">
    <property type="term" value="F:metal ion binding"/>
    <property type="evidence" value="ECO:0007669"/>
    <property type="project" value="UniProtKB-KW"/>
</dbReference>
<dbReference type="InterPro" id="IPR000979">
    <property type="entry name" value="Phosphodiesterase_MJ0936/Vps29"/>
</dbReference>
<dbReference type="Pfam" id="PF12850">
    <property type="entry name" value="Metallophos_2"/>
    <property type="match status" value="1"/>
</dbReference>
<keyword evidence="5" id="KW-1185">Reference proteome</keyword>
<sequence length="160" mass="18190">MRILVISDTHTDDIDKLSSSLIEEFNRCDAILHAGDVIGYKPIHQIEHINPNVYAVKGNMDPFFDETLMPKKRTIKFDEVKVGLIHGDGAPFGLENRLLYQFEGVDLIVYGHTHKPFWGVLGDVHFLNPGSPTNNRYTDFNSYAILEIEGKNFDAKIMKI</sequence>